<sequence>MWVLLAVTVSACAPTGDPAAPSTVAADGPPADTLAVGLTDFAIATSADRVVDGTVTLEVTNAGATAHDLRIAGDRADLRTDVLPPGGTTTITVTTAGEDALTLRCTLPGHRRQGMETSLSVTTEPPP</sequence>
<organism evidence="1 2">
    <name type="scientific">Euzebya pacifica</name>
    <dbReference type="NCBI Taxonomy" id="1608957"/>
    <lineage>
        <taxon>Bacteria</taxon>
        <taxon>Bacillati</taxon>
        <taxon>Actinomycetota</taxon>
        <taxon>Nitriliruptoria</taxon>
        <taxon>Euzebyales</taxon>
    </lineage>
</organism>
<proteinExistence type="predicted"/>
<dbReference type="AlphaFoldDB" id="A0A346XY45"/>
<accession>A0A346XY45</accession>
<dbReference type="InterPro" id="IPR008972">
    <property type="entry name" value="Cupredoxin"/>
</dbReference>
<gene>
    <name evidence="1" type="ORF">DVS28_a2461</name>
</gene>
<dbReference type="OrthoDB" id="345021at2"/>
<dbReference type="Proteomes" id="UP000264006">
    <property type="component" value="Chromosome"/>
</dbReference>
<dbReference type="Gene3D" id="2.60.40.420">
    <property type="entry name" value="Cupredoxins - blue copper proteins"/>
    <property type="match status" value="1"/>
</dbReference>
<evidence type="ECO:0000313" key="2">
    <source>
        <dbReference type="Proteomes" id="UP000264006"/>
    </source>
</evidence>
<dbReference type="EMBL" id="CP031165">
    <property type="protein sequence ID" value="AXV07142.1"/>
    <property type="molecule type" value="Genomic_DNA"/>
</dbReference>
<evidence type="ECO:0000313" key="1">
    <source>
        <dbReference type="EMBL" id="AXV07142.1"/>
    </source>
</evidence>
<evidence type="ECO:0008006" key="3">
    <source>
        <dbReference type="Google" id="ProtNLM"/>
    </source>
</evidence>
<dbReference type="KEGG" id="euz:DVS28_a2461"/>
<keyword evidence="2" id="KW-1185">Reference proteome</keyword>
<reference evidence="1 2" key="1">
    <citation type="submission" date="2018-09" db="EMBL/GenBank/DDBJ databases">
        <title>Complete genome sequence of Euzebya sp. DY32-46 isolated from seawater of Pacific Ocean.</title>
        <authorList>
            <person name="Xu L."/>
            <person name="Wu Y.-H."/>
            <person name="Xu X.-W."/>
        </authorList>
    </citation>
    <scope>NUCLEOTIDE SEQUENCE [LARGE SCALE GENOMIC DNA]</scope>
    <source>
        <strain evidence="1 2">DY32-46</strain>
    </source>
</reference>
<name>A0A346XY45_9ACTN</name>
<protein>
    <recommendedName>
        <fullName evidence="3">EfeO-type cupredoxin-like domain-containing protein</fullName>
    </recommendedName>
</protein>
<dbReference type="SUPFAM" id="SSF49503">
    <property type="entry name" value="Cupredoxins"/>
    <property type="match status" value="1"/>
</dbReference>